<dbReference type="InterPro" id="IPR001444">
    <property type="entry name" value="Flag_bb_rod_N"/>
</dbReference>
<dbReference type="KEGG" id="rpb:RPB_3777"/>
<keyword evidence="8" id="KW-0966">Cell projection</keyword>
<evidence type="ECO:0000256" key="3">
    <source>
        <dbReference type="ARBA" id="ARBA00014376"/>
    </source>
</evidence>
<dbReference type="InterPro" id="IPR006300">
    <property type="entry name" value="FlgB"/>
</dbReference>
<gene>
    <name evidence="8" type="ordered locus">RPB_3777</name>
</gene>
<dbReference type="eggNOG" id="COG1815">
    <property type="taxonomic scope" value="Bacteria"/>
</dbReference>
<dbReference type="NCBIfam" id="NF004654">
    <property type="entry name" value="PRK06004.1"/>
    <property type="match status" value="1"/>
</dbReference>
<comment type="function">
    <text evidence="5 6">Structural component of flagellum, the bacterial motility apparatus. Part of the rod structure of flagellar basal body.</text>
</comment>
<dbReference type="HOGENOM" id="CLU_125463_2_1_5"/>
<evidence type="ECO:0000313" key="8">
    <source>
        <dbReference type="EMBL" id="ABD08471.1"/>
    </source>
</evidence>
<dbReference type="STRING" id="316058.RPB_3777"/>
<protein>
    <recommendedName>
        <fullName evidence="3 6">Flagellar basal body rod protein FlgB</fullName>
    </recommendedName>
</protein>
<keyword evidence="8" id="KW-0282">Flagellum</keyword>
<name>Q2ITI9_RHOP2</name>
<keyword evidence="9" id="KW-1185">Reference proteome</keyword>
<feature type="domain" description="Flagellar basal body rod protein N-terminal" evidence="7">
    <location>
        <begin position="28"/>
        <end position="48"/>
    </location>
</feature>
<comment type="similarity">
    <text evidence="2 6">Belongs to the flagella basal body rod proteins family.</text>
</comment>
<evidence type="ECO:0000256" key="2">
    <source>
        <dbReference type="ARBA" id="ARBA00009677"/>
    </source>
</evidence>
<organism evidence="8 9">
    <name type="scientific">Rhodopseudomonas palustris (strain HaA2)</name>
    <dbReference type="NCBI Taxonomy" id="316058"/>
    <lineage>
        <taxon>Bacteria</taxon>
        <taxon>Pseudomonadati</taxon>
        <taxon>Pseudomonadota</taxon>
        <taxon>Alphaproteobacteria</taxon>
        <taxon>Hyphomicrobiales</taxon>
        <taxon>Nitrobacteraceae</taxon>
        <taxon>Rhodopseudomonas</taxon>
    </lineage>
</organism>
<evidence type="ECO:0000256" key="4">
    <source>
        <dbReference type="ARBA" id="ARBA00023143"/>
    </source>
</evidence>
<comment type="subunit">
    <text evidence="6">The basal body constitutes a major portion of the flagellar organelle and consists of a number of rings mounted on a central rod.</text>
</comment>
<dbReference type="EMBL" id="CP000250">
    <property type="protein sequence ID" value="ABD08471.1"/>
    <property type="molecule type" value="Genomic_DNA"/>
</dbReference>
<dbReference type="AlphaFoldDB" id="Q2ITI9"/>
<accession>Q2ITI9</accession>
<dbReference type="Pfam" id="PF00460">
    <property type="entry name" value="Flg_bb_rod"/>
    <property type="match status" value="1"/>
</dbReference>
<reference evidence="8 9" key="1">
    <citation type="submission" date="2006-01" db="EMBL/GenBank/DDBJ databases">
        <title>Complete sequence of Rhodopseudomonas palustris HaA2.</title>
        <authorList>
            <consortium name="US DOE Joint Genome Institute"/>
            <person name="Copeland A."/>
            <person name="Lucas S."/>
            <person name="Lapidus A."/>
            <person name="Barry K."/>
            <person name="Detter J.C."/>
            <person name="Glavina T."/>
            <person name="Hammon N."/>
            <person name="Israni S."/>
            <person name="Pitluck S."/>
            <person name="Chain P."/>
            <person name="Malfatti S."/>
            <person name="Shin M."/>
            <person name="Vergez L."/>
            <person name="Schmutz J."/>
            <person name="Larimer F."/>
            <person name="Land M."/>
            <person name="Hauser L."/>
            <person name="Pelletier D.A."/>
            <person name="Kyrpides N."/>
            <person name="Anderson I."/>
            <person name="Oda Y."/>
            <person name="Harwood C.S."/>
            <person name="Richardson P."/>
        </authorList>
    </citation>
    <scope>NUCLEOTIDE SEQUENCE [LARGE SCALE GENOMIC DNA]</scope>
    <source>
        <strain evidence="8 9">HaA2</strain>
    </source>
</reference>
<dbReference type="GO" id="GO:0071973">
    <property type="term" value="P:bacterial-type flagellum-dependent cell motility"/>
    <property type="evidence" value="ECO:0007669"/>
    <property type="project" value="InterPro"/>
</dbReference>
<evidence type="ECO:0000259" key="7">
    <source>
        <dbReference type="Pfam" id="PF00460"/>
    </source>
</evidence>
<evidence type="ECO:0000256" key="6">
    <source>
        <dbReference type="PIRNR" id="PIRNR002889"/>
    </source>
</evidence>
<keyword evidence="8" id="KW-0969">Cilium</keyword>
<comment type="subcellular location">
    <subcellularLocation>
        <location evidence="1 6">Bacterial flagellum basal body</location>
    </subcellularLocation>
</comment>
<keyword evidence="4 6" id="KW-0975">Bacterial flagellum</keyword>
<dbReference type="GO" id="GO:0030694">
    <property type="term" value="C:bacterial-type flagellum basal body, rod"/>
    <property type="evidence" value="ECO:0007669"/>
    <property type="project" value="InterPro"/>
</dbReference>
<evidence type="ECO:0000313" key="9">
    <source>
        <dbReference type="Proteomes" id="UP000008809"/>
    </source>
</evidence>
<sequence>MVATGTEAAMAINDLPMLAALRTKMQWHQERQKVLAENVSNSDTPGFQPRDLVAPKFNSAGQLTASSAGGALPMMMTSASHMKAPGGAVSFAEDRRAGFQTRPAGNAVNLEDQMMKVSANQMDYAAATSLYTRSLGLLKTAIGKR</sequence>
<dbReference type="Proteomes" id="UP000008809">
    <property type="component" value="Chromosome"/>
</dbReference>
<evidence type="ECO:0000256" key="5">
    <source>
        <dbReference type="ARBA" id="ARBA00024934"/>
    </source>
</evidence>
<dbReference type="PIRSF" id="PIRSF002889">
    <property type="entry name" value="Rod_FlgB"/>
    <property type="match status" value="1"/>
</dbReference>
<proteinExistence type="inferred from homology"/>
<evidence type="ECO:0000256" key="1">
    <source>
        <dbReference type="ARBA" id="ARBA00004117"/>
    </source>
</evidence>